<dbReference type="Gene3D" id="4.10.60.10">
    <property type="entry name" value="Zinc finger, CCHC-type"/>
    <property type="match status" value="1"/>
</dbReference>
<evidence type="ECO:0000256" key="2">
    <source>
        <dbReference type="ARBA" id="ARBA00022771"/>
    </source>
</evidence>
<evidence type="ECO:0000259" key="7">
    <source>
        <dbReference type="PROSITE" id="PS51999"/>
    </source>
</evidence>
<dbReference type="SMART" id="SM00343">
    <property type="entry name" value="ZnF_C2HC"/>
    <property type="match status" value="1"/>
</dbReference>
<keyword evidence="3" id="KW-0862">Zinc</keyword>
<dbReference type="InterPro" id="IPR010666">
    <property type="entry name" value="Znf_GRF"/>
</dbReference>
<dbReference type="InterPro" id="IPR036875">
    <property type="entry name" value="Znf_CCHC_sf"/>
</dbReference>
<reference evidence="8" key="1">
    <citation type="submission" date="2022-10" db="EMBL/GenBank/DDBJ databases">
        <authorList>
            <person name="Chen Y."/>
            <person name="Dougan E. K."/>
            <person name="Chan C."/>
            <person name="Rhodes N."/>
            <person name="Thang M."/>
        </authorList>
    </citation>
    <scope>NUCLEOTIDE SEQUENCE</scope>
</reference>
<feature type="region of interest" description="Disordered" evidence="5">
    <location>
        <begin position="633"/>
        <end position="669"/>
    </location>
</feature>
<dbReference type="PROSITE" id="PS51999">
    <property type="entry name" value="ZF_GRF"/>
    <property type="match status" value="1"/>
</dbReference>
<feature type="domain" description="GRF-type" evidence="7">
    <location>
        <begin position="703"/>
        <end position="744"/>
    </location>
</feature>
<dbReference type="EMBL" id="CAMXCT020002689">
    <property type="protein sequence ID" value="CAL1153241.1"/>
    <property type="molecule type" value="Genomic_DNA"/>
</dbReference>
<dbReference type="PROSITE" id="PS50158">
    <property type="entry name" value="ZF_CCHC"/>
    <property type="match status" value="1"/>
</dbReference>
<reference evidence="9 10" key="2">
    <citation type="submission" date="2024-05" db="EMBL/GenBank/DDBJ databases">
        <authorList>
            <person name="Chen Y."/>
            <person name="Shah S."/>
            <person name="Dougan E. K."/>
            <person name="Thang M."/>
            <person name="Chan C."/>
        </authorList>
    </citation>
    <scope>NUCLEOTIDE SEQUENCE [LARGE SCALE GENOMIC DNA]</scope>
</reference>
<dbReference type="SUPFAM" id="SSF57756">
    <property type="entry name" value="Retrovirus zinc finger-like domains"/>
    <property type="match status" value="1"/>
</dbReference>
<name>A0A9P1D0W2_9DINO</name>
<feature type="compositionally biased region" description="Low complexity" evidence="5">
    <location>
        <begin position="641"/>
        <end position="652"/>
    </location>
</feature>
<evidence type="ECO:0000256" key="4">
    <source>
        <dbReference type="PROSITE-ProRule" id="PRU00047"/>
    </source>
</evidence>
<evidence type="ECO:0000256" key="1">
    <source>
        <dbReference type="ARBA" id="ARBA00022723"/>
    </source>
</evidence>
<feature type="compositionally biased region" description="Low complexity" evidence="5">
    <location>
        <begin position="831"/>
        <end position="840"/>
    </location>
</feature>
<dbReference type="EMBL" id="CAMXCT010002689">
    <property type="protein sequence ID" value="CAI3999866.1"/>
    <property type="molecule type" value="Genomic_DNA"/>
</dbReference>
<sequence length="874" mass="99753">MAEEVPLPRDESSEEPNGDGPSAVGRDPPTPGSAGRRSAGQRSDSSLGRDPWERQDPWSAGRDRGHDVRAPGLESEFMQFLQWRSRPGAGLPGLFAGHQGGSDGALLQAARDEHERTTAGPPPEWDGITTEFKDYKLKARIWLRTTRTPARARGQLLLKNLSKGPWEDLKFLASDEDWLDDPNNGNKLLELMDTKEYYGEEKRESMLAACARLTFHLKRQRGEAARQFMTRWDTAREHDVKLPADFLGFLMVNALQLDSEKTKLLLNFTKGSLKVWDVKEWLRIHETDLDLSNLGNDKKKTNTYLLDKETAKEIQYVDVPETENESEDEPAELLLATLADLEDPENAHENDPVILTESETKEILMTMVKDHRSKGRSYSGAMKAKKNRDLARGFGAGRDGILRPGTYEVSISELKKRTRCNACGLTGHWARECPTKSKKRGDHSKSDPLKPKTKEMNFLEEHLPLAESEFFYLESAGTSEQEQQPSTFSDEGAQFHHEPQDSTHRMSMNFCKLITLVDTLMNMNMPAVSPALNSRRLRPVEQALAYLSNMHGTRVKRGRTEVDSRPTLQAWVRLVLKIIMIMNKAICHKVHMKLKMPGPYGLMTRQIQEMAELLDDKQLEKAMSALTEEWHNREAMKRLSSSRSPTPSGWSRVTERDPPRTPTRPTRMETSTYAQIPATPESHQASMWDIPKDLDVNKETPMCSCNKPCILWVSKTEKNPDRLFWRCSQPRTQQCAFFRWLTYQPLHPPVPDTTEEYMRKRLQEMCPHKNVTRDGTNGYVLKETCKDCGKILRHEQKPLAHYTKKASNRRSSSPSRSSMTAESVIPPMPTQGGQSSSQRQAAREEYQEFLNWRRMKEVNEDSSSSPTFQHQNRH</sequence>
<feature type="compositionally biased region" description="Basic and acidic residues" evidence="5">
    <location>
        <begin position="50"/>
        <end position="69"/>
    </location>
</feature>
<evidence type="ECO:0000256" key="5">
    <source>
        <dbReference type="SAM" id="MobiDB-lite"/>
    </source>
</evidence>
<feature type="compositionally biased region" description="Polar residues" evidence="5">
    <location>
        <begin position="861"/>
        <end position="874"/>
    </location>
</feature>
<feature type="region of interest" description="Disordered" evidence="5">
    <location>
        <begin position="481"/>
        <end position="501"/>
    </location>
</feature>
<dbReference type="Pfam" id="PF06839">
    <property type="entry name" value="Zn_ribbon_GRF"/>
    <property type="match status" value="1"/>
</dbReference>
<dbReference type="AlphaFoldDB" id="A0A9P1D0W2"/>
<proteinExistence type="predicted"/>
<dbReference type="GO" id="GO:0008270">
    <property type="term" value="F:zinc ion binding"/>
    <property type="evidence" value="ECO:0007669"/>
    <property type="project" value="UniProtKB-KW"/>
</dbReference>
<evidence type="ECO:0000259" key="6">
    <source>
        <dbReference type="PROSITE" id="PS50158"/>
    </source>
</evidence>
<feature type="compositionally biased region" description="Basic and acidic residues" evidence="5">
    <location>
        <begin position="443"/>
        <end position="454"/>
    </location>
</feature>
<feature type="region of interest" description="Disordered" evidence="5">
    <location>
        <begin position="799"/>
        <end position="874"/>
    </location>
</feature>
<keyword evidence="2 4" id="KW-0863">Zinc-finger</keyword>
<feature type="compositionally biased region" description="Basic and acidic residues" evidence="5">
    <location>
        <begin position="1"/>
        <end position="11"/>
    </location>
</feature>
<keyword evidence="1" id="KW-0479">Metal-binding</keyword>
<accession>A0A9P1D0W2</accession>
<gene>
    <name evidence="8" type="ORF">C1SCF055_LOCUS26031</name>
</gene>
<dbReference type="EMBL" id="CAMXCT030002689">
    <property type="protein sequence ID" value="CAL4787178.1"/>
    <property type="molecule type" value="Genomic_DNA"/>
</dbReference>
<evidence type="ECO:0000313" key="10">
    <source>
        <dbReference type="Proteomes" id="UP001152797"/>
    </source>
</evidence>
<dbReference type="Proteomes" id="UP001152797">
    <property type="component" value="Unassembled WGS sequence"/>
</dbReference>
<dbReference type="InterPro" id="IPR001878">
    <property type="entry name" value="Znf_CCHC"/>
</dbReference>
<feature type="region of interest" description="Disordered" evidence="5">
    <location>
        <begin position="433"/>
        <end position="454"/>
    </location>
</feature>
<dbReference type="OrthoDB" id="1398992at2759"/>
<evidence type="ECO:0008006" key="11">
    <source>
        <dbReference type="Google" id="ProtNLM"/>
    </source>
</evidence>
<evidence type="ECO:0000256" key="3">
    <source>
        <dbReference type="ARBA" id="ARBA00022833"/>
    </source>
</evidence>
<protein>
    <recommendedName>
        <fullName evidence="11">CCHC-type domain-containing protein</fullName>
    </recommendedName>
</protein>
<evidence type="ECO:0000313" key="9">
    <source>
        <dbReference type="EMBL" id="CAL4787178.1"/>
    </source>
</evidence>
<keyword evidence="10" id="KW-1185">Reference proteome</keyword>
<feature type="compositionally biased region" description="Low complexity" evidence="5">
    <location>
        <begin position="809"/>
        <end position="818"/>
    </location>
</feature>
<feature type="domain" description="CCHC-type" evidence="6">
    <location>
        <begin position="419"/>
        <end position="434"/>
    </location>
</feature>
<evidence type="ECO:0000313" key="8">
    <source>
        <dbReference type="EMBL" id="CAI3999866.1"/>
    </source>
</evidence>
<feature type="region of interest" description="Disordered" evidence="5">
    <location>
        <begin position="1"/>
        <end position="69"/>
    </location>
</feature>
<comment type="caution">
    <text evidence="8">The sequence shown here is derived from an EMBL/GenBank/DDBJ whole genome shotgun (WGS) entry which is preliminary data.</text>
</comment>
<dbReference type="GO" id="GO:0003676">
    <property type="term" value="F:nucleic acid binding"/>
    <property type="evidence" value="ECO:0007669"/>
    <property type="project" value="InterPro"/>
</dbReference>
<organism evidence="8">
    <name type="scientific">Cladocopium goreaui</name>
    <dbReference type="NCBI Taxonomy" id="2562237"/>
    <lineage>
        <taxon>Eukaryota</taxon>
        <taxon>Sar</taxon>
        <taxon>Alveolata</taxon>
        <taxon>Dinophyceae</taxon>
        <taxon>Suessiales</taxon>
        <taxon>Symbiodiniaceae</taxon>
        <taxon>Cladocopium</taxon>
    </lineage>
</organism>